<dbReference type="SMART" id="SM00387">
    <property type="entry name" value="HATPase_c"/>
    <property type="match status" value="1"/>
</dbReference>
<keyword evidence="8" id="KW-1185">Reference proteome</keyword>
<dbReference type="InterPro" id="IPR014710">
    <property type="entry name" value="RmlC-like_jellyroll"/>
</dbReference>
<feature type="domain" description="Cyclic nucleotide-binding" evidence="5">
    <location>
        <begin position="20"/>
        <end position="157"/>
    </location>
</feature>
<organism evidence="7 8">
    <name type="scientific">Sphaerisporangium album</name>
    <dbReference type="NCBI Taxonomy" id="509200"/>
    <lineage>
        <taxon>Bacteria</taxon>
        <taxon>Bacillati</taxon>
        <taxon>Actinomycetota</taxon>
        <taxon>Actinomycetes</taxon>
        <taxon>Streptosporangiales</taxon>
        <taxon>Streptosporangiaceae</taxon>
        <taxon>Sphaerisporangium</taxon>
    </lineage>
</organism>
<evidence type="ECO:0000313" key="8">
    <source>
        <dbReference type="Proteomes" id="UP000253094"/>
    </source>
</evidence>
<keyword evidence="3 7" id="KW-0808">Transferase</keyword>
<dbReference type="Proteomes" id="UP000253094">
    <property type="component" value="Unassembled WGS sequence"/>
</dbReference>
<dbReference type="PANTHER" id="PTHR43065:SF48">
    <property type="entry name" value="HISTIDINE KINASE"/>
    <property type="match status" value="1"/>
</dbReference>
<dbReference type="GO" id="GO:0004673">
    <property type="term" value="F:protein histidine kinase activity"/>
    <property type="evidence" value="ECO:0007669"/>
    <property type="project" value="UniProtKB-EC"/>
</dbReference>
<dbReference type="Pfam" id="PF02518">
    <property type="entry name" value="HATPase_c"/>
    <property type="match status" value="1"/>
</dbReference>
<evidence type="ECO:0000256" key="1">
    <source>
        <dbReference type="ARBA" id="ARBA00000085"/>
    </source>
</evidence>
<dbReference type="SUPFAM" id="SSF51206">
    <property type="entry name" value="cAMP-binding domain-like"/>
    <property type="match status" value="1"/>
</dbReference>
<evidence type="ECO:0000256" key="4">
    <source>
        <dbReference type="ARBA" id="ARBA00023012"/>
    </source>
</evidence>
<evidence type="ECO:0000313" key="7">
    <source>
        <dbReference type="EMBL" id="RCG21910.1"/>
    </source>
</evidence>
<dbReference type="GO" id="GO:0000160">
    <property type="term" value="P:phosphorelay signal transduction system"/>
    <property type="evidence" value="ECO:0007669"/>
    <property type="project" value="UniProtKB-KW"/>
</dbReference>
<dbReference type="Gene3D" id="1.10.287.130">
    <property type="match status" value="1"/>
</dbReference>
<dbReference type="InterPro" id="IPR036890">
    <property type="entry name" value="HATPase_C_sf"/>
</dbReference>
<comment type="caution">
    <text evidence="7">The sequence shown here is derived from an EMBL/GenBank/DDBJ whole genome shotgun (WGS) entry which is preliminary data.</text>
</comment>
<dbReference type="Gene3D" id="2.60.120.10">
    <property type="entry name" value="Jelly Rolls"/>
    <property type="match status" value="1"/>
</dbReference>
<gene>
    <name evidence="7" type="ORF">DQ384_36170</name>
</gene>
<keyword evidence="3 7" id="KW-0418">Kinase</keyword>
<dbReference type="EC" id="2.7.13.3" evidence="2"/>
<dbReference type="PRINTS" id="PR00344">
    <property type="entry name" value="BCTRLSENSOR"/>
</dbReference>
<dbReference type="Gene3D" id="3.30.565.10">
    <property type="entry name" value="Histidine kinase-like ATPase, C-terminal domain"/>
    <property type="match status" value="1"/>
</dbReference>
<reference evidence="7 8" key="1">
    <citation type="submission" date="2018-06" db="EMBL/GenBank/DDBJ databases">
        <title>Sphaerisporangium craniellae sp. nov., isolated from a marine sponge in the South China Sea.</title>
        <authorList>
            <person name="Li L."/>
        </authorList>
    </citation>
    <scope>NUCLEOTIDE SEQUENCE [LARGE SCALE GENOMIC DNA]</scope>
    <source>
        <strain evidence="7 8">CCTCC AA 208026</strain>
    </source>
</reference>
<dbReference type="RefSeq" id="WP_114033388.1">
    <property type="nucleotide sequence ID" value="NZ_QOIL01000029.1"/>
</dbReference>
<comment type="catalytic activity">
    <reaction evidence="1">
        <text>ATP + protein L-histidine = ADP + protein N-phospho-L-histidine.</text>
        <dbReference type="EC" id="2.7.13.3"/>
    </reaction>
</comment>
<proteinExistence type="predicted"/>
<dbReference type="AlphaFoldDB" id="A0A367EXL5"/>
<dbReference type="InterPro" id="IPR018490">
    <property type="entry name" value="cNMP-bd_dom_sf"/>
</dbReference>
<sequence length="491" mass="53418">MGPTADAPPGLTARLREIELFADLTDDQLSWLAEVGSHMCLADGDILFSEGEPANRFYVLLGGELLFTKVFGGQEHVLTKHIAEHVPEPLLVQYDGKRRAAHQFTGELPLLTDSGYIATAISAGGTELMAYDKQTFLNMLTRCPQVSRVLLPVLAWRIRTVELEAGRNRMLEGLGTLAAGLAHELNNPTAAMVRAAGELRGTVKELTEASMRWGRVATPPEARLLNRICDSLHEAVPAGKPLDVLEAAEAADAVMDWLFDHGIEQYSDVGTALVDRGLDTETLDEIAAGVRPEVLEAAICCLGQIVQARTMVEDVAEAGRRIEALVDTTKAYTNLDRAPVRDVDLWEGLEATLAMLAPRLSGVRVRRHYGDVPLVTAYPSELNQVWTNLIDNAVDAMEGIGELRISTRVEGHHALVEIRDSGPGIPQSVLSLLFQPFFTTKDTGHGTGLGLHLSRYIVSHRHGGTIDVTSVPGDTRFLVRLPLTRGQTSAR</sequence>
<accession>A0A367EXL5</accession>
<dbReference type="InterPro" id="IPR000595">
    <property type="entry name" value="cNMP-bd_dom"/>
</dbReference>
<keyword evidence="4" id="KW-0902">Two-component regulatory system</keyword>
<name>A0A367EXL5_9ACTN</name>
<dbReference type="InterPro" id="IPR003594">
    <property type="entry name" value="HATPase_dom"/>
</dbReference>
<dbReference type="PROSITE" id="PS50042">
    <property type="entry name" value="CNMP_BINDING_3"/>
    <property type="match status" value="1"/>
</dbReference>
<evidence type="ECO:0000259" key="6">
    <source>
        <dbReference type="PROSITE" id="PS50109"/>
    </source>
</evidence>
<dbReference type="CDD" id="cd00038">
    <property type="entry name" value="CAP_ED"/>
    <property type="match status" value="1"/>
</dbReference>
<evidence type="ECO:0000259" key="5">
    <source>
        <dbReference type="PROSITE" id="PS50042"/>
    </source>
</evidence>
<feature type="domain" description="Histidine kinase" evidence="6">
    <location>
        <begin position="307"/>
        <end position="485"/>
    </location>
</feature>
<dbReference type="SUPFAM" id="SSF55874">
    <property type="entry name" value="ATPase domain of HSP90 chaperone/DNA topoisomerase II/histidine kinase"/>
    <property type="match status" value="1"/>
</dbReference>
<dbReference type="InterPro" id="IPR004358">
    <property type="entry name" value="Sig_transdc_His_kin-like_C"/>
</dbReference>
<dbReference type="SMART" id="SM00100">
    <property type="entry name" value="cNMP"/>
    <property type="match status" value="1"/>
</dbReference>
<evidence type="ECO:0000256" key="2">
    <source>
        <dbReference type="ARBA" id="ARBA00012438"/>
    </source>
</evidence>
<dbReference type="InterPro" id="IPR005467">
    <property type="entry name" value="His_kinase_dom"/>
</dbReference>
<dbReference type="OrthoDB" id="1931120at2"/>
<dbReference type="EMBL" id="QOIL01000029">
    <property type="protein sequence ID" value="RCG21910.1"/>
    <property type="molecule type" value="Genomic_DNA"/>
</dbReference>
<dbReference type="PROSITE" id="PS50109">
    <property type="entry name" value="HIS_KIN"/>
    <property type="match status" value="1"/>
</dbReference>
<protein>
    <recommendedName>
        <fullName evidence="2">histidine kinase</fullName>
        <ecNumber evidence="2">2.7.13.3</ecNumber>
    </recommendedName>
</protein>
<dbReference type="PANTHER" id="PTHR43065">
    <property type="entry name" value="SENSOR HISTIDINE KINASE"/>
    <property type="match status" value="1"/>
</dbReference>
<dbReference type="Pfam" id="PF00027">
    <property type="entry name" value="cNMP_binding"/>
    <property type="match status" value="1"/>
</dbReference>
<evidence type="ECO:0000256" key="3">
    <source>
        <dbReference type="ARBA" id="ARBA00022777"/>
    </source>
</evidence>